<accession>A0ABN7ASD5</accession>
<protein>
    <submittedName>
        <fullName evidence="1">Uncharacterized protein</fullName>
    </submittedName>
</protein>
<evidence type="ECO:0000313" key="2">
    <source>
        <dbReference type="Proteomes" id="UP001307889"/>
    </source>
</evidence>
<gene>
    <name evidence="1" type="ORF">NTJ_07906</name>
</gene>
<dbReference type="Proteomes" id="UP001307889">
    <property type="component" value="Chromosome 6"/>
</dbReference>
<keyword evidence="2" id="KW-1185">Reference proteome</keyword>
<organism evidence="1 2">
    <name type="scientific">Nesidiocoris tenuis</name>
    <dbReference type="NCBI Taxonomy" id="355587"/>
    <lineage>
        <taxon>Eukaryota</taxon>
        <taxon>Metazoa</taxon>
        <taxon>Ecdysozoa</taxon>
        <taxon>Arthropoda</taxon>
        <taxon>Hexapoda</taxon>
        <taxon>Insecta</taxon>
        <taxon>Pterygota</taxon>
        <taxon>Neoptera</taxon>
        <taxon>Paraneoptera</taxon>
        <taxon>Hemiptera</taxon>
        <taxon>Heteroptera</taxon>
        <taxon>Panheteroptera</taxon>
        <taxon>Cimicomorpha</taxon>
        <taxon>Miridae</taxon>
        <taxon>Dicyphina</taxon>
        <taxon>Nesidiocoris</taxon>
    </lineage>
</organism>
<name>A0ABN7ASD5_9HEMI</name>
<dbReference type="EMBL" id="AP028914">
    <property type="protein sequence ID" value="BES95096.1"/>
    <property type="molecule type" value="Genomic_DNA"/>
</dbReference>
<proteinExistence type="predicted"/>
<sequence>MARELEVQEQEESPRQRDQLCRPLNDLMEPKGDELGMVVYGVYGVMSSSSPRVLLPFSKDKLHFGGGVNIN</sequence>
<evidence type="ECO:0000313" key="1">
    <source>
        <dbReference type="EMBL" id="BES95096.1"/>
    </source>
</evidence>
<reference evidence="1 2" key="1">
    <citation type="submission" date="2023-09" db="EMBL/GenBank/DDBJ databases">
        <title>Nesidiocoris tenuis whole genome shotgun sequence.</title>
        <authorList>
            <person name="Shibata T."/>
            <person name="Shimoda M."/>
            <person name="Kobayashi T."/>
            <person name="Uehara T."/>
        </authorList>
    </citation>
    <scope>NUCLEOTIDE SEQUENCE [LARGE SCALE GENOMIC DNA]</scope>
    <source>
        <strain evidence="1 2">Japan</strain>
    </source>
</reference>